<dbReference type="RefSeq" id="WP_244161665.1">
    <property type="nucleotide sequence ID" value="NZ_CAWQXX010000051.1"/>
</dbReference>
<dbReference type="EMBL" id="FMWJ01000034">
    <property type="protein sequence ID" value="SCZ73114.1"/>
    <property type="molecule type" value="Genomic_DNA"/>
</dbReference>
<dbReference type="AlphaFoldDB" id="A0A1G5RGC0"/>
<protein>
    <recommendedName>
        <fullName evidence="3">Phage tail protein</fullName>
    </recommendedName>
</protein>
<evidence type="ECO:0000313" key="2">
    <source>
        <dbReference type="Proteomes" id="UP000183223"/>
    </source>
</evidence>
<name>A0A1G5RGC0_PHOLU</name>
<dbReference type="CDD" id="cd19958">
    <property type="entry name" value="pyocin_knob"/>
    <property type="match status" value="1"/>
</dbReference>
<sequence length="306" mass="33969">MAKGAVPNNRKVNGKVLTEDINITSQDIFNGQAISIPDKANLNDYQTPGLYYQGLNAQAGSGNNYPEPFAGSLVVLKAAGIIQRYFIYNSSRIHTRSLNDVGVWTSWAQEYNTLNKPATSELGLMETVTKAANALQRSGGNVTGDIIITTDSMLSWNRNTDFASIGFKNTGDGDTDSYMWFRTGDNGNEYFKWQHALSGGPTNEWMSLKSDNLRVRGYQVYHEGYRPTAAIIGTYTKSESDTRYIQDIRLGAKENVQVQKSPEDEDVSGYAIIAVINGNRDKLVNTVNRRPIQKKVNGIWMNISNI</sequence>
<dbReference type="GeneID" id="71691235"/>
<evidence type="ECO:0000313" key="1">
    <source>
        <dbReference type="EMBL" id="SCZ73114.1"/>
    </source>
</evidence>
<accession>A0A1G5RGC0</accession>
<organism evidence="1 2">
    <name type="scientific">Photorhabdus luminescens</name>
    <name type="common">Xenorhabdus luminescens</name>
    <dbReference type="NCBI Taxonomy" id="29488"/>
    <lineage>
        <taxon>Bacteria</taxon>
        <taxon>Pseudomonadati</taxon>
        <taxon>Pseudomonadota</taxon>
        <taxon>Gammaproteobacteria</taxon>
        <taxon>Enterobacterales</taxon>
        <taxon>Morganellaceae</taxon>
        <taxon>Photorhabdus</taxon>
    </lineage>
</organism>
<keyword evidence="2" id="KW-1185">Reference proteome</keyword>
<dbReference type="Proteomes" id="UP000183223">
    <property type="component" value="Unassembled WGS sequence"/>
</dbReference>
<gene>
    <name evidence="1" type="ORF">SAMN02982990_04196</name>
</gene>
<proteinExistence type="predicted"/>
<reference evidence="2" key="1">
    <citation type="submission" date="2016-10" db="EMBL/GenBank/DDBJ databases">
        <authorList>
            <person name="Varghese N."/>
            <person name="Submissions S."/>
        </authorList>
    </citation>
    <scope>NUCLEOTIDE SEQUENCE [LARGE SCALE GENOMIC DNA]</scope>
    <source>
        <strain evidence="2">ATCC 29999</strain>
    </source>
</reference>
<evidence type="ECO:0008006" key="3">
    <source>
        <dbReference type="Google" id="ProtNLM"/>
    </source>
</evidence>